<dbReference type="EMBL" id="BIMR01000012">
    <property type="protein sequence ID" value="GCE75146.1"/>
    <property type="molecule type" value="Genomic_DNA"/>
</dbReference>
<name>A0A402DLZ7_9CELL</name>
<dbReference type="RefSeq" id="WP_130779767.1">
    <property type="nucleotide sequence ID" value="NZ_BIMR01000012.1"/>
</dbReference>
<organism evidence="1 2">
    <name type="scientific">Cellulomonas biazotea</name>
    <dbReference type="NCBI Taxonomy" id="1709"/>
    <lineage>
        <taxon>Bacteria</taxon>
        <taxon>Bacillati</taxon>
        <taxon>Actinomycetota</taxon>
        <taxon>Actinomycetes</taxon>
        <taxon>Micrococcales</taxon>
        <taxon>Cellulomonadaceae</taxon>
        <taxon>Cellulomonas</taxon>
    </lineage>
</organism>
<gene>
    <name evidence="1" type="ORF">CBZ_02020</name>
</gene>
<sequence>MPVHVRPPVRITVVQAQACHLCDDAKAVLAELAKDHPIVVDTVQAESDAGRELVARHRPPLAPLVLVDGVYFSAGRLPRRKLERTLTARPHALKRAQA</sequence>
<evidence type="ECO:0000313" key="1">
    <source>
        <dbReference type="EMBL" id="GCE75146.1"/>
    </source>
</evidence>
<reference evidence="1 2" key="1">
    <citation type="submission" date="2019-01" db="EMBL/GenBank/DDBJ databases">
        <title>Draft genome sequence of Cellulomonas takizawaensis strain TKZ-21.</title>
        <authorList>
            <person name="Yamamura H."/>
            <person name="Hayashi T."/>
            <person name="Hamada M."/>
            <person name="Serisawa Y."/>
            <person name="Matsuyama K."/>
            <person name="Nakagawa Y."/>
            <person name="Otoguro M."/>
            <person name="Yanagida F."/>
            <person name="Hayakawa M."/>
        </authorList>
    </citation>
    <scope>NUCLEOTIDE SEQUENCE [LARGE SCALE GENOMIC DNA]</scope>
    <source>
        <strain evidence="1 2">NBRC12680</strain>
    </source>
</reference>
<keyword evidence="2" id="KW-1185">Reference proteome</keyword>
<dbReference type="AlphaFoldDB" id="A0A402DLZ7"/>
<proteinExistence type="predicted"/>
<dbReference type="Gene3D" id="3.40.30.10">
    <property type="entry name" value="Glutaredoxin"/>
    <property type="match status" value="1"/>
</dbReference>
<dbReference type="Proteomes" id="UP000289954">
    <property type="component" value="Unassembled WGS sequence"/>
</dbReference>
<dbReference type="InterPro" id="IPR036249">
    <property type="entry name" value="Thioredoxin-like_sf"/>
</dbReference>
<comment type="caution">
    <text evidence="1">The sequence shown here is derived from an EMBL/GenBank/DDBJ whole genome shotgun (WGS) entry which is preliminary data.</text>
</comment>
<evidence type="ECO:0008006" key="3">
    <source>
        <dbReference type="Google" id="ProtNLM"/>
    </source>
</evidence>
<accession>A0A402DLZ7</accession>
<protein>
    <recommendedName>
        <fullName evidence="3">Thioredoxin family protein</fullName>
    </recommendedName>
</protein>
<evidence type="ECO:0000313" key="2">
    <source>
        <dbReference type="Proteomes" id="UP000289954"/>
    </source>
</evidence>
<dbReference type="SUPFAM" id="SSF52833">
    <property type="entry name" value="Thioredoxin-like"/>
    <property type="match status" value="1"/>
</dbReference>
<dbReference type="OrthoDB" id="8779161at2"/>